<keyword evidence="5" id="KW-1185">Reference proteome</keyword>
<feature type="domain" description="DUF11" evidence="2">
    <location>
        <begin position="55"/>
        <end position="138"/>
    </location>
</feature>
<reference evidence="4 5" key="1">
    <citation type="journal article" date="2019" name="Int. J. Syst. Evol. Microbiol.">
        <title>The Global Catalogue of Microorganisms (GCM) 10K type strain sequencing project: providing services to taxonomists for standard genome sequencing and annotation.</title>
        <authorList>
            <consortium name="The Broad Institute Genomics Platform"/>
            <consortium name="The Broad Institute Genome Sequencing Center for Infectious Disease"/>
            <person name="Wu L."/>
            <person name="Ma J."/>
        </authorList>
    </citation>
    <scope>NUCLEOTIDE SEQUENCE [LARGE SCALE GENOMIC DNA]</scope>
    <source>
        <strain evidence="4 5">CGMCC 1.15824</strain>
    </source>
</reference>
<feature type="region of interest" description="Disordered" evidence="1">
    <location>
        <begin position="312"/>
        <end position="341"/>
    </location>
</feature>
<dbReference type="Proteomes" id="UP001595925">
    <property type="component" value="Unassembled WGS sequence"/>
</dbReference>
<evidence type="ECO:0000313" key="5">
    <source>
        <dbReference type="Proteomes" id="UP001595925"/>
    </source>
</evidence>
<dbReference type="PANTHER" id="PTHR33608:SF6">
    <property type="entry name" value="BLL2464 PROTEIN"/>
    <property type="match status" value="1"/>
</dbReference>
<dbReference type="InterPro" id="IPR001434">
    <property type="entry name" value="OmcB-like_DUF11"/>
</dbReference>
<name>A0ABD5QDL7_9EURY</name>
<comment type="caution">
    <text evidence="4">The sequence shown here is derived from an EMBL/GenBank/DDBJ whole genome shotgun (WGS) entry which is preliminary data.</text>
</comment>
<dbReference type="Pfam" id="PF01345">
    <property type="entry name" value="DUF11"/>
    <property type="match status" value="1"/>
</dbReference>
<evidence type="ECO:0000256" key="1">
    <source>
        <dbReference type="SAM" id="MobiDB-lite"/>
    </source>
</evidence>
<dbReference type="Pfam" id="PF01882">
    <property type="entry name" value="DUF58"/>
    <property type="match status" value="1"/>
</dbReference>
<gene>
    <name evidence="4" type="ORF">ACFPFO_07785</name>
</gene>
<dbReference type="InterPro" id="IPR002881">
    <property type="entry name" value="DUF58"/>
</dbReference>
<accession>A0ABD5QDL7</accession>
<feature type="domain" description="DUF58" evidence="3">
    <location>
        <begin position="197"/>
        <end position="240"/>
    </location>
</feature>
<proteinExistence type="predicted"/>
<dbReference type="PANTHER" id="PTHR33608">
    <property type="entry name" value="BLL2464 PROTEIN"/>
    <property type="match status" value="1"/>
</dbReference>
<organism evidence="4 5">
    <name type="scientific">Saliphagus infecundisoli</name>
    <dbReference type="NCBI Taxonomy" id="1849069"/>
    <lineage>
        <taxon>Archaea</taxon>
        <taxon>Methanobacteriati</taxon>
        <taxon>Methanobacteriota</taxon>
        <taxon>Stenosarchaea group</taxon>
        <taxon>Halobacteria</taxon>
        <taxon>Halobacteriales</taxon>
        <taxon>Natrialbaceae</taxon>
        <taxon>Saliphagus</taxon>
    </lineage>
</organism>
<evidence type="ECO:0000313" key="4">
    <source>
        <dbReference type="EMBL" id="MFC4987662.1"/>
    </source>
</evidence>
<evidence type="ECO:0000259" key="2">
    <source>
        <dbReference type="Pfam" id="PF01345"/>
    </source>
</evidence>
<dbReference type="RefSeq" id="WP_114576942.1">
    <property type="nucleotide sequence ID" value="NZ_JAIVEF010000002.1"/>
</dbReference>
<protein>
    <submittedName>
        <fullName evidence="4">DUF58 domain-containing protein</fullName>
    </submittedName>
</protein>
<dbReference type="EMBL" id="JBHSJG010000029">
    <property type="protein sequence ID" value="MFC4987662.1"/>
    <property type="molecule type" value="Genomic_DNA"/>
</dbReference>
<evidence type="ECO:0000259" key="3">
    <source>
        <dbReference type="Pfam" id="PF01882"/>
    </source>
</evidence>
<sequence>MVVERVGRHRIGLVAALVACGLAVAFGRPGFFALATVSLGVVLLSSLGGEPAGEIELERTLSTDRPRPGKPVEVTLEIRNAGERTHPDVRIADEPPAGAAVVSGTPALATAIRPDEEAVHSYEIAPPRGRHAFGEATVRTRNAVASVRTTETVETAGDDAVTCETLLDSFPFRERTVRFVGRTPTDGGGSGVEFYTTREYRPGDPINRIDWHRLARTGELATVEYREERGVTTVFVVDDRPGVHRRGPRGGPDSFDLCLYAASRGIVASLEEGNRTGFAALAGDLAVEPGTGGGLRERTDEAMADLDRPAAVADGAGEGASAGGSDTDGRDDGDGDDDPSVAALVSDLAARLPADAQVVLCTPLSDAGSVEVVRRLRSHGRVVTVVAPDMTTAVAGIGSASRKGLGARVAGLERENRMAACRARGATVVDWDLADPLAVDLARALRGGGR</sequence>
<dbReference type="AlphaFoldDB" id="A0ABD5QDL7"/>